<reference evidence="1 2" key="1">
    <citation type="submission" date="2017-08" db="EMBL/GenBank/DDBJ databases">
        <title>Draft genome sequence of filamentous cyanobacterium Calothrix elsteri CCALA 953.</title>
        <authorList>
            <person name="Gagunashvili A.N."/>
            <person name="Elster J."/>
            <person name="Andresson O.S."/>
        </authorList>
    </citation>
    <scope>NUCLEOTIDE SEQUENCE [LARGE SCALE GENOMIC DNA]</scope>
    <source>
        <strain evidence="1 2">CCALA 953</strain>
    </source>
</reference>
<protein>
    <submittedName>
        <fullName evidence="1">Uncharacterized protein</fullName>
    </submittedName>
</protein>
<keyword evidence="2" id="KW-1185">Reference proteome</keyword>
<accession>A0A2A2TPS4</accession>
<dbReference type="RefSeq" id="WP_095719952.1">
    <property type="nucleotide sequence ID" value="NZ_NTFS01000007.1"/>
</dbReference>
<proteinExistence type="predicted"/>
<evidence type="ECO:0000313" key="2">
    <source>
        <dbReference type="Proteomes" id="UP000218238"/>
    </source>
</evidence>
<dbReference type="OrthoDB" id="495562at2"/>
<evidence type="ECO:0000313" key="1">
    <source>
        <dbReference type="EMBL" id="PAX60521.1"/>
    </source>
</evidence>
<dbReference type="AlphaFoldDB" id="A0A2A2TPS4"/>
<gene>
    <name evidence="1" type="ORF">CK510_01240</name>
</gene>
<dbReference type="EMBL" id="NTFS01000007">
    <property type="protein sequence ID" value="PAX60521.1"/>
    <property type="molecule type" value="Genomic_DNA"/>
</dbReference>
<organism evidence="1 2">
    <name type="scientific">Brunnivagina elsteri CCALA 953</name>
    <dbReference type="NCBI Taxonomy" id="987040"/>
    <lineage>
        <taxon>Bacteria</taxon>
        <taxon>Bacillati</taxon>
        <taxon>Cyanobacteriota</taxon>
        <taxon>Cyanophyceae</taxon>
        <taxon>Nostocales</taxon>
        <taxon>Calotrichaceae</taxon>
        <taxon>Brunnivagina</taxon>
    </lineage>
</organism>
<name>A0A2A2TPS4_9CYAN</name>
<sequence length="62" mass="6751">MSMRASSCPCCGSSELLRHVRHDQIYWFCQSCRQEVSLLSVNRVAGVGAINTGTIPQPAVKA</sequence>
<dbReference type="Proteomes" id="UP000218238">
    <property type="component" value="Unassembled WGS sequence"/>
</dbReference>
<comment type="caution">
    <text evidence="1">The sequence shown here is derived from an EMBL/GenBank/DDBJ whole genome shotgun (WGS) entry which is preliminary data.</text>
</comment>